<dbReference type="AlphaFoldDB" id="A0A8K0C9Q3"/>
<feature type="compositionally biased region" description="Basic and acidic residues" evidence="1">
    <location>
        <begin position="145"/>
        <end position="155"/>
    </location>
</feature>
<feature type="compositionally biased region" description="Polar residues" evidence="1">
    <location>
        <begin position="132"/>
        <end position="144"/>
    </location>
</feature>
<keyword evidence="2" id="KW-1133">Transmembrane helix</keyword>
<comment type="caution">
    <text evidence="3">The sequence shown here is derived from an EMBL/GenBank/DDBJ whole genome shotgun (WGS) entry which is preliminary data.</text>
</comment>
<keyword evidence="2" id="KW-0812">Transmembrane</keyword>
<evidence type="ECO:0000256" key="2">
    <source>
        <dbReference type="SAM" id="Phobius"/>
    </source>
</evidence>
<gene>
    <name evidence="3" type="ORF">ILUMI_22934</name>
</gene>
<evidence type="ECO:0000313" key="4">
    <source>
        <dbReference type="Proteomes" id="UP000801492"/>
    </source>
</evidence>
<sequence length="155" mass="17567">MIKAIFTTVMQFISNKISNKVHSYYTSSKRRMLPFGISYFIFWLMISCICSINLESKNSSSNTGLKSDIVKAIGEMSASVLKKYLETNNEAFVRFGRKIESIAERLIDDELLDSEGTLANGILNFKEKSSRKMSTQTHGKSYSDINREVPPDTEI</sequence>
<feature type="region of interest" description="Disordered" evidence="1">
    <location>
        <begin position="130"/>
        <end position="155"/>
    </location>
</feature>
<evidence type="ECO:0000313" key="3">
    <source>
        <dbReference type="EMBL" id="KAF2883239.1"/>
    </source>
</evidence>
<name>A0A8K0C9Q3_IGNLU</name>
<keyword evidence="4" id="KW-1185">Reference proteome</keyword>
<organism evidence="3 4">
    <name type="scientific">Ignelater luminosus</name>
    <name type="common">Cucubano</name>
    <name type="synonym">Pyrophorus luminosus</name>
    <dbReference type="NCBI Taxonomy" id="2038154"/>
    <lineage>
        <taxon>Eukaryota</taxon>
        <taxon>Metazoa</taxon>
        <taxon>Ecdysozoa</taxon>
        <taxon>Arthropoda</taxon>
        <taxon>Hexapoda</taxon>
        <taxon>Insecta</taxon>
        <taxon>Pterygota</taxon>
        <taxon>Neoptera</taxon>
        <taxon>Endopterygota</taxon>
        <taxon>Coleoptera</taxon>
        <taxon>Polyphaga</taxon>
        <taxon>Elateriformia</taxon>
        <taxon>Elateroidea</taxon>
        <taxon>Elateridae</taxon>
        <taxon>Agrypninae</taxon>
        <taxon>Pyrophorini</taxon>
        <taxon>Ignelater</taxon>
    </lineage>
</organism>
<protein>
    <submittedName>
        <fullName evidence="3">Uncharacterized protein</fullName>
    </submittedName>
</protein>
<evidence type="ECO:0000256" key="1">
    <source>
        <dbReference type="SAM" id="MobiDB-lite"/>
    </source>
</evidence>
<accession>A0A8K0C9Q3</accession>
<feature type="transmembrane region" description="Helical" evidence="2">
    <location>
        <begin position="32"/>
        <end position="54"/>
    </location>
</feature>
<dbReference type="EMBL" id="VTPC01090530">
    <property type="protein sequence ID" value="KAF2883239.1"/>
    <property type="molecule type" value="Genomic_DNA"/>
</dbReference>
<dbReference type="Proteomes" id="UP000801492">
    <property type="component" value="Unassembled WGS sequence"/>
</dbReference>
<proteinExistence type="predicted"/>
<reference evidence="3" key="1">
    <citation type="submission" date="2019-08" db="EMBL/GenBank/DDBJ databases">
        <title>The genome of the North American firefly Photinus pyralis.</title>
        <authorList>
            <consortium name="Photinus pyralis genome working group"/>
            <person name="Fallon T.R."/>
            <person name="Sander Lower S.E."/>
            <person name="Weng J.-K."/>
        </authorList>
    </citation>
    <scope>NUCLEOTIDE SEQUENCE</scope>
    <source>
        <strain evidence="3">TRF0915ILg1</strain>
        <tissue evidence="3">Whole body</tissue>
    </source>
</reference>
<keyword evidence="2" id="KW-0472">Membrane</keyword>